<gene>
    <name evidence="2" type="ORF">RF11_02199</name>
</gene>
<keyword evidence="1" id="KW-1133">Transmembrane helix</keyword>
<evidence type="ECO:0000313" key="3">
    <source>
        <dbReference type="Proteomes" id="UP000031668"/>
    </source>
</evidence>
<evidence type="ECO:0000313" key="2">
    <source>
        <dbReference type="EMBL" id="KII63390.1"/>
    </source>
</evidence>
<name>A0A0C2M8R8_THEKT</name>
<dbReference type="AlphaFoldDB" id="A0A0C2M8R8"/>
<comment type="caution">
    <text evidence="2">The sequence shown here is derived from an EMBL/GenBank/DDBJ whole genome shotgun (WGS) entry which is preliminary data.</text>
</comment>
<accession>A0A0C2M8R8</accession>
<evidence type="ECO:0000256" key="1">
    <source>
        <dbReference type="SAM" id="Phobius"/>
    </source>
</evidence>
<keyword evidence="1" id="KW-0812">Transmembrane</keyword>
<feature type="transmembrane region" description="Helical" evidence="1">
    <location>
        <begin position="7"/>
        <end position="29"/>
    </location>
</feature>
<dbReference type="EMBL" id="JWZT01004669">
    <property type="protein sequence ID" value="KII63390.1"/>
    <property type="molecule type" value="Genomic_DNA"/>
</dbReference>
<protein>
    <submittedName>
        <fullName evidence="2">Uncharacterized protein</fullName>
    </submittedName>
</protein>
<organism evidence="2 3">
    <name type="scientific">Thelohanellus kitauei</name>
    <name type="common">Myxosporean</name>
    <dbReference type="NCBI Taxonomy" id="669202"/>
    <lineage>
        <taxon>Eukaryota</taxon>
        <taxon>Metazoa</taxon>
        <taxon>Cnidaria</taxon>
        <taxon>Myxozoa</taxon>
        <taxon>Myxosporea</taxon>
        <taxon>Bivalvulida</taxon>
        <taxon>Platysporina</taxon>
        <taxon>Myxobolidae</taxon>
        <taxon>Thelohanellus</taxon>
    </lineage>
</organism>
<feature type="transmembrane region" description="Helical" evidence="1">
    <location>
        <begin position="80"/>
        <end position="102"/>
    </location>
</feature>
<feature type="transmembrane region" description="Helical" evidence="1">
    <location>
        <begin position="49"/>
        <end position="73"/>
    </location>
</feature>
<proteinExistence type="predicted"/>
<dbReference type="Proteomes" id="UP000031668">
    <property type="component" value="Unassembled WGS sequence"/>
</dbReference>
<reference evidence="2 3" key="1">
    <citation type="journal article" date="2014" name="Genome Biol. Evol.">
        <title>The genome of the myxosporean Thelohanellus kitauei shows adaptations to nutrient acquisition within its fish host.</title>
        <authorList>
            <person name="Yang Y."/>
            <person name="Xiong J."/>
            <person name="Zhou Z."/>
            <person name="Huo F."/>
            <person name="Miao W."/>
            <person name="Ran C."/>
            <person name="Liu Y."/>
            <person name="Zhang J."/>
            <person name="Feng J."/>
            <person name="Wang M."/>
            <person name="Wang M."/>
            <person name="Wang L."/>
            <person name="Yao B."/>
        </authorList>
    </citation>
    <scope>NUCLEOTIDE SEQUENCE [LARGE SCALE GENOMIC DNA]</scope>
    <source>
        <strain evidence="2">Wuqing</strain>
    </source>
</reference>
<keyword evidence="3" id="KW-1185">Reference proteome</keyword>
<dbReference type="PROSITE" id="PS51257">
    <property type="entry name" value="PROKAR_LIPOPROTEIN"/>
    <property type="match status" value="1"/>
</dbReference>
<sequence>MGMQKSEILFVFSFTHLLVLMACELTLIITGIKLSNYLREINDIYKTDFPLTISVFNFLLFFAATGNLYLFFLNNRKFNFIWGIFIGIQILFCGTLTVWSVINEYESDLLIKSILNDTIKKFLRKEAEFSEYIISGYVMFSQ</sequence>
<keyword evidence="1" id="KW-0472">Membrane</keyword>